<dbReference type="Proteomes" id="UP000000612">
    <property type="component" value="Plasmid pl124"/>
</dbReference>
<protein>
    <submittedName>
        <fullName evidence="2">Lipoprotein</fullName>
    </submittedName>
</protein>
<keyword evidence="2" id="KW-0449">Lipoprotein</keyword>
<keyword evidence="3" id="KW-1185">Reference proteome</keyword>
<name>B5RRW3_BORRA</name>
<gene>
    <name evidence="2" type="ordered locus">BRE_1042</name>
</gene>
<dbReference type="HOGENOM" id="CLU_101683_0_0_12"/>
<evidence type="ECO:0000313" key="2">
    <source>
        <dbReference type="EMBL" id="ACH95099.1"/>
    </source>
</evidence>
<feature type="signal peptide" evidence="1">
    <location>
        <begin position="1"/>
        <end position="18"/>
    </location>
</feature>
<evidence type="ECO:0000313" key="3">
    <source>
        <dbReference type="Proteomes" id="UP000000612"/>
    </source>
</evidence>
<sequence>MRIVFILCVLFSILSCYSGDFGQVETLTKFEVVLREPLYSQLSEKVAKYKMSLSDKEIKFQKAAYQFNIPFFKVSAAFDSENGDVQDSIYASLGYDFDTIKILEMLFGKLLLEDPPAENEDTAVAIYLLALLRDTTDSVKVILNEYLNEAFFARLGRSKKGINIVFKIELLLDNVMRMRKDVILKIMKAMKKIQSEINNDPDILSRLSDIFDENRDIKRSVNLISNISKQIEILSSQFA</sequence>
<feature type="chain" id="PRO_5002837502" evidence="1">
    <location>
        <begin position="19"/>
        <end position="239"/>
    </location>
</feature>
<proteinExistence type="predicted"/>
<keyword evidence="2" id="KW-0614">Plasmid</keyword>
<geneLocation type="plasmid" evidence="2 3">
    <name>pl124</name>
</geneLocation>
<dbReference type="EMBL" id="CP000994">
    <property type="protein sequence ID" value="ACH95099.1"/>
    <property type="molecule type" value="Genomic_DNA"/>
</dbReference>
<organism evidence="2 3">
    <name type="scientific">Borrelia recurrentis (strain A1)</name>
    <dbReference type="NCBI Taxonomy" id="412418"/>
    <lineage>
        <taxon>Bacteria</taxon>
        <taxon>Pseudomonadati</taxon>
        <taxon>Spirochaetota</taxon>
        <taxon>Spirochaetia</taxon>
        <taxon>Spirochaetales</taxon>
        <taxon>Borreliaceae</taxon>
        <taxon>Borrelia</taxon>
    </lineage>
</organism>
<dbReference type="KEGG" id="bre:BRE_1042"/>
<reference evidence="2 3" key="1">
    <citation type="journal article" date="2008" name="PLoS Genet.">
        <title>The genome of Borrelia recurrentis, the agent of deadly louse-borne relapsing fever, is a degraded subset of tick-borne Borrelia duttonii.</title>
        <authorList>
            <person name="Lescot M."/>
            <person name="Audic S."/>
            <person name="Robert C."/>
            <person name="Nguyen T.T."/>
            <person name="Blanc G."/>
            <person name="Cutler S.J."/>
            <person name="Wincker P."/>
            <person name="Couloux A."/>
            <person name="Claverie J.-M."/>
            <person name="Raoult D."/>
            <person name="Drancourt M."/>
        </authorList>
    </citation>
    <scope>NUCLEOTIDE SEQUENCE [LARGE SCALE GENOMIC DNA]</scope>
    <source>
        <strain evidence="2 3">A1</strain>
    </source>
</reference>
<dbReference type="AlphaFoldDB" id="B5RRW3"/>
<keyword evidence="1" id="KW-0732">Signal</keyword>
<accession>B5RRW3</accession>
<dbReference type="RefSeq" id="WP_012539287.1">
    <property type="nucleotide sequence ID" value="NC_011246.1"/>
</dbReference>
<dbReference type="PROSITE" id="PS51257">
    <property type="entry name" value="PROKAR_LIPOPROTEIN"/>
    <property type="match status" value="1"/>
</dbReference>
<evidence type="ECO:0000256" key="1">
    <source>
        <dbReference type="SAM" id="SignalP"/>
    </source>
</evidence>